<evidence type="ECO:0000256" key="8">
    <source>
        <dbReference type="SAM" id="MobiDB-lite"/>
    </source>
</evidence>
<feature type="region of interest" description="Disordered" evidence="8">
    <location>
        <begin position="18"/>
        <end position="80"/>
    </location>
</feature>
<comment type="similarity">
    <text evidence="1 7">Belongs to the GILT family.</text>
</comment>
<keyword evidence="7" id="KW-0458">Lysosome</keyword>
<keyword evidence="10" id="KW-1185">Reference proteome</keyword>
<keyword evidence="7" id="KW-1015">Disulfide bond</keyword>
<comment type="subunit">
    <text evidence="2 7">Dimer; disulfide-linked.</text>
</comment>
<dbReference type="GO" id="GO:0016671">
    <property type="term" value="F:oxidoreductase activity, acting on a sulfur group of donors, disulfide as acceptor"/>
    <property type="evidence" value="ECO:0007669"/>
    <property type="project" value="UniProtKB-UniRule"/>
</dbReference>
<evidence type="ECO:0000256" key="3">
    <source>
        <dbReference type="ARBA" id="ARBA00022525"/>
    </source>
</evidence>
<dbReference type="InterPro" id="IPR004911">
    <property type="entry name" value="Interferon-induced_GILT"/>
</dbReference>
<comment type="function">
    <text evidence="6">Lysosomal thiol reductase that can reduce protein disulfide bonds. May facilitate the complete unfolding of proteins destined for lysosomal degradation. Plays an important role in antigen processing. Facilitates the generation of MHC class II-restricted epitodes from disulfide bond-containing antigen by the endocytic reduction of disulfide bonds. Also facilitates MHC class I-restricted recognition of exogenous antigens containing disulfide bonds by CD8+ T-cells or crosspresentation.</text>
</comment>
<keyword evidence="3 7" id="KW-0964">Secreted</keyword>
<evidence type="ECO:0000313" key="9">
    <source>
        <dbReference type="Ensembl" id="ENSNPEP00000015330.1"/>
    </source>
</evidence>
<comment type="function">
    <text evidence="7">Lysosomal thiol reductase that can reduce protein disulfide bonds. Facilitates the complete unfolding of proteins destined for lysosomal degradation. Plays an important role in antigen processing.</text>
</comment>
<organism evidence="9 10">
    <name type="scientific">Nothoprocta perdicaria</name>
    <name type="common">Chilean tinamou</name>
    <name type="synonym">Crypturus perdicarius</name>
    <dbReference type="NCBI Taxonomy" id="30464"/>
    <lineage>
        <taxon>Eukaryota</taxon>
        <taxon>Metazoa</taxon>
        <taxon>Chordata</taxon>
        <taxon>Craniata</taxon>
        <taxon>Vertebrata</taxon>
        <taxon>Euteleostomi</taxon>
        <taxon>Archelosauria</taxon>
        <taxon>Archosauria</taxon>
        <taxon>Dinosauria</taxon>
        <taxon>Saurischia</taxon>
        <taxon>Theropoda</taxon>
        <taxon>Coelurosauria</taxon>
        <taxon>Aves</taxon>
        <taxon>Palaeognathae</taxon>
        <taxon>Tinamiformes</taxon>
        <taxon>Tinamidae</taxon>
        <taxon>Nothoprocta</taxon>
    </lineage>
</organism>
<evidence type="ECO:0000313" key="10">
    <source>
        <dbReference type="Proteomes" id="UP000694420"/>
    </source>
</evidence>
<sequence length="344" mass="36501">MSWRVLTRPAVSRETRPLLVPPIPHATTGTSPWGGRLFPAPRSPGNRGLSPASTRRPEPRAAGPSPSSSAALAPAASAPSRPIPSWLRHLRASCPRGPAGAAAGPAAAPPRRGSPLFPLMFTNATPVFVTAGAPRGGPARAPPVQLSLYYESLCPACRAFVVRQLFATWLMLPDEVLSVTLVPYGNAEETNVNGTWHFECQHGPEECLGNMVEACVIHEADNVSDPLPVIACLESGASISGSLEACLQVYAPRVPASRVAACARGDLGRQLLHRNAQLTAALAPPHQYVPWIVGNRVLGCKKKPPTTPSSIHSFSIAPRVAPELPPTWGASRLLLLLLRARPWL</sequence>
<dbReference type="PANTHER" id="PTHR13234:SF8">
    <property type="entry name" value="GAMMA-INTERFERON-INDUCIBLE LYSOSOMAL THIOL REDUCTASE"/>
    <property type="match status" value="1"/>
</dbReference>
<reference evidence="9" key="1">
    <citation type="submission" date="2025-08" db="UniProtKB">
        <authorList>
            <consortium name="Ensembl"/>
        </authorList>
    </citation>
    <scope>IDENTIFICATION</scope>
</reference>
<keyword evidence="7" id="KW-0676">Redox-active center</keyword>
<keyword evidence="7" id="KW-0560">Oxidoreductase</keyword>
<reference evidence="9" key="2">
    <citation type="submission" date="2025-09" db="UniProtKB">
        <authorList>
            <consortium name="Ensembl"/>
        </authorList>
    </citation>
    <scope>IDENTIFICATION</scope>
</reference>
<protein>
    <recommendedName>
        <fullName evidence="7">Gamma-interferon-inducible lysosomal thiol reductase</fullName>
        <ecNumber evidence="7">1.8.-.-</ecNumber>
    </recommendedName>
    <alternativeName>
        <fullName evidence="7">Gamma-interferon-inducible protein IP-30</fullName>
    </alternativeName>
</protein>
<evidence type="ECO:0000256" key="2">
    <source>
        <dbReference type="ARBA" id="ARBA00011615"/>
    </source>
</evidence>
<dbReference type="Ensembl" id="ENSNPET00000015709.1">
    <property type="protein sequence ID" value="ENSNPEP00000015330.1"/>
    <property type="gene ID" value="ENSNPEG00000011441.1"/>
</dbReference>
<keyword evidence="5 7" id="KW-0325">Glycoprotein</keyword>
<dbReference type="GO" id="GO:0005576">
    <property type="term" value="C:extracellular region"/>
    <property type="evidence" value="ECO:0007669"/>
    <property type="project" value="UniProtKB-SubCell"/>
</dbReference>
<keyword evidence="7" id="KW-0391">Immunity</keyword>
<name>A0A8C6ZPJ6_NOTPE</name>
<evidence type="ECO:0000256" key="5">
    <source>
        <dbReference type="ARBA" id="ARBA00023180"/>
    </source>
</evidence>
<feature type="compositionally biased region" description="Low complexity" evidence="8">
    <location>
        <begin position="60"/>
        <end position="80"/>
    </location>
</feature>
<keyword evidence="4 7" id="KW-0732">Signal</keyword>
<dbReference type="PANTHER" id="PTHR13234">
    <property type="entry name" value="GAMMA-INTERFERON INDUCIBLE LYSOSOMAL THIOL REDUCTASE GILT"/>
    <property type="match status" value="1"/>
</dbReference>
<proteinExistence type="inferred from homology"/>
<dbReference type="AlphaFoldDB" id="A0A8C6ZPJ6"/>
<evidence type="ECO:0000256" key="1">
    <source>
        <dbReference type="ARBA" id="ARBA00005679"/>
    </source>
</evidence>
<dbReference type="Pfam" id="PF03227">
    <property type="entry name" value="GILT"/>
    <property type="match status" value="1"/>
</dbReference>
<dbReference type="GO" id="GO:0005764">
    <property type="term" value="C:lysosome"/>
    <property type="evidence" value="ECO:0007669"/>
    <property type="project" value="UniProtKB-SubCell"/>
</dbReference>
<evidence type="ECO:0000256" key="6">
    <source>
        <dbReference type="ARBA" id="ARBA00059163"/>
    </source>
</evidence>
<dbReference type="GO" id="GO:0002376">
    <property type="term" value="P:immune system process"/>
    <property type="evidence" value="ECO:0007669"/>
    <property type="project" value="UniProtKB-KW"/>
</dbReference>
<evidence type="ECO:0000256" key="4">
    <source>
        <dbReference type="ARBA" id="ARBA00022729"/>
    </source>
</evidence>
<comment type="subcellular location">
    <subcellularLocation>
        <location evidence="7">Secreted</location>
    </subcellularLocation>
    <subcellularLocation>
        <location evidence="7">Lysosome</location>
    </subcellularLocation>
</comment>
<dbReference type="EC" id="1.8.-.-" evidence="7"/>
<dbReference type="Proteomes" id="UP000694420">
    <property type="component" value="Unplaced"/>
</dbReference>
<accession>A0A8C6ZPJ6</accession>
<evidence type="ECO:0000256" key="7">
    <source>
        <dbReference type="RuleBase" id="RU369109"/>
    </source>
</evidence>